<sequence>MRPLWVFGYGSLVWNPGFAWSARHLAVLKGYRRSFCMLSIHHRGTVERPGLVLALDAAEGAECHGVAFEIAPQIADETLEYLRARELISAAYLEEIHPLTLEDGRVVEAVVYVIDPTHEQYCGALTLEDQAQRIAGAVGGRGPNGDYLHQTAAHLAALGLPDAELEWLSDRVKVLQGA</sequence>
<gene>
    <name evidence="3" type="ORF">DDE23_03485</name>
</gene>
<comment type="caution">
    <text evidence="3">The sequence shown here is derived from an EMBL/GenBank/DDBJ whole genome shotgun (WGS) entry which is preliminary data.</text>
</comment>
<accession>A0A2T7UY43</accession>
<dbReference type="InterPro" id="IPR036568">
    <property type="entry name" value="GGCT-like_sf"/>
</dbReference>
<keyword evidence="4" id="KW-1185">Reference proteome</keyword>
<protein>
    <recommendedName>
        <fullName evidence="1">glutathione-specific gamma-glutamylcyclotransferase</fullName>
        <ecNumber evidence="1">4.3.2.7</ecNumber>
    </recommendedName>
</protein>
<dbReference type="GO" id="GO:0016740">
    <property type="term" value="F:transferase activity"/>
    <property type="evidence" value="ECO:0007669"/>
    <property type="project" value="UniProtKB-KW"/>
</dbReference>
<dbReference type="Proteomes" id="UP000244810">
    <property type="component" value="Unassembled WGS sequence"/>
</dbReference>
<evidence type="ECO:0000313" key="3">
    <source>
        <dbReference type="EMBL" id="PVE49471.1"/>
    </source>
</evidence>
<dbReference type="InterPro" id="IPR013024">
    <property type="entry name" value="GGCT-like"/>
</dbReference>
<name>A0A2T7UY43_9RHOB</name>
<dbReference type="Gene3D" id="3.10.490.10">
    <property type="entry name" value="Gamma-glutamyl cyclotransferase-like"/>
    <property type="match status" value="1"/>
</dbReference>
<dbReference type="InterPro" id="IPR006840">
    <property type="entry name" value="ChaC"/>
</dbReference>
<keyword evidence="2" id="KW-0456">Lyase</keyword>
<dbReference type="EC" id="4.3.2.7" evidence="1"/>
<dbReference type="AlphaFoldDB" id="A0A2T7UY43"/>
<evidence type="ECO:0000256" key="2">
    <source>
        <dbReference type="ARBA" id="ARBA00023239"/>
    </source>
</evidence>
<proteinExistence type="predicted"/>
<dbReference type="EMBL" id="QDDR01000001">
    <property type="protein sequence ID" value="PVE49471.1"/>
    <property type="molecule type" value="Genomic_DNA"/>
</dbReference>
<evidence type="ECO:0000256" key="1">
    <source>
        <dbReference type="ARBA" id="ARBA00012344"/>
    </source>
</evidence>
<dbReference type="SUPFAM" id="SSF110857">
    <property type="entry name" value="Gamma-glutamyl cyclotransferase-like"/>
    <property type="match status" value="1"/>
</dbReference>
<dbReference type="OrthoDB" id="9795692at2"/>
<dbReference type="Pfam" id="PF04752">
    <property type="entry name" value="ChaC"/>
    <property type="match status" value="1"/>
</dbReference>
<dbReference type="GO" id="GO:0006751">
    <property type="term" value="P:glutathione catabolic process"/>
    <property type="evidence" value="ECO:0007669"/>
    <property type="project" value="InterPro"/>
</dbReference>
<dbReference type="PANTHER" id="PTHR12192">
    <property type="entry name" value="CATION TRANSPORT PROTEIN CHAC-RELATED"/>
    <property type="match status" value="1"/>
</dbReference>
<dbReference type="CDD" id="cd06661">
    <property type="entry name" value="GGCT_like"/>
    <property type="match status" value="1"/>
</dbReference>
<keyword evidence="3" id="KW-0808">Transferase</keyword>
<dbReference type="RefSeq" id="WP_107749975.1">
    <property type="nucleotide sequence ID" value="NZ_QBKF01000001.1"/>
</dbReference>
<reference evidence="3 4" key="1">
    <citation type="journal article" date="2011" name="Syst. Appl. Microbiol.">
        <title>Defluviimonas denitrificans gen. nov., sp. nov., and Pararhodobacter aggregans gen. nov., sp. nov., non-phototrophic Rhodobacteraceae from the biofilter of a marine aquaculture.</title>
        <authorList>
            <person name="Foesel B.U."/>
            <person name="Drake H.L."/>
            <person name="Schramm A."/>
        </authorList>
    </citation>
    <scope>NUCLEOTIDE SEQUENCE [LARGE SCALE GENOMIC DNA]</scope>
    <source>
        <strain evidence="3 4">D1-19</strain>
    </source>
</reference>
<dbReference type="GO" id="GO:0005737">
    <property type="term" value="C:cytoplasm"/>
    <property type="evidence" value="ECO:0007669"/>
    <property type="project" value="TreeGrafter"/>
</dbReference>
<evidence type="ECO:0000313" key="4">
    <source>
        <dbReference type="Proteomes" id="UP000244810"/>
    </source>
</evidence>
<organism evidence="3 4">
    <name type="scientific">Pararhodobacter aggregans</name>
    <dbReference type="NCBI Taxonomy" id="404875"/>
    <lineage>
        <taxon>Bacteria</taxon>
        <taxon>Pseudomonadati</taxon>
        <taxon>Pseudomonadota</taxon>
        <taxon>Alphaproteobacteria</taxon>
        <taxon>Rhodobacterales</taxon>
        <taxon>Paracoccaceae</taxon>
        <taxon>Pararhodobacter</taxon>
    </lineage>
</organism>
<dbReference type="GO" id="GO:0061928">
    <property type="term" value="F:glutathione specific gamma-glutamylcyclotransferase activity"/>
    <property type="evidence" value="ECO:0007669"/>
    <property type="project" value="UniProtKB-EC"/>
</dbReference>
<dbReference type="PANTHER" id="PTHR12192:SF2">
    <property type="entry name" value="GLUTATHIONE-SPECIFIC GAMMA-GLUTAMYLCYCLOTRANSFERASE 2"/>
    <property type="match status" value="1"/>
</dbReference>